<dbReference type="InterPro" id="IPR001810">
    <property type="entry name" value="F-box_dom"/>
</dbReference>
<dbReference type="OrthoDB" id="3219769at2759"/>
<keyword evidence="1" id="KW-1133">Transmembrane helix</keyword>
<keyword evidence="4" id="KW-1185">Reference proteome</keyword>
<evidence type="ECO:0000313" key="3">
    <source>
        <dbReference type="EMBL" id="KZV91475.1"/>
    </source>
</evidence>
<dbReference type="Pfam" id="PF12937">
    <property type="entry name" value="F-box-like"/>
    <property type="match status" value="1"/>
</dbReference>
<accession>A0A165H5B2</accession>
<dbReference type="InterPro" id="IPR032675">
    <property type="entry name" value="LRR_dom_sf"/>
</dbReference>
<dbReference type="EMBL" id="KV426026">
    <property type="protein sequence ID" value="KZV91475.1"/>
    <property type="molecule type" value="Genomic_DNA"/>
</dbReference>
<gene>
    <name evidence="3" type="ORF">EXIGLDRAFT_837049</name>
</gene>
<keyword evidence="1" id="KW-0812">Transmembrane</keyword>
<dbReference type="PROSITE" id="PS50181">
    <property type="entry name" value="FBOX"/>
    <property type="match status" value="1"/>
</dbReference>
<proteinExistence type="predicted"/>
<evidence type="ECO:0000256" key="1">
    <source>
        <dbReference type="SAM" id="Phobius"/>
    </source>
</evidence>
<dbReference type="InterPro" id="IPR036047">
    <property type="entry name" value="F-box-like_dom_sf"/>
</dbReference>
<keyword evidence="1" id="KW-0472">Membrane</keyword>
<dbReference type="Proteomes" id="UP000077266">
    <property type="component" value="Unassembled WGS sequence"/>
</dbReference>
<evidence type="ECO:0000313" key="4">
    <source>
        <dbReference type="Proteomes" id="UP000077266"/>
    </source>
</evidence>
<dbReference type="Gene3D" id="1.20.1280.50">
    <property type="match status" value="1"/>
</dbReference>
<dbReference type="Gene3D" id="3.80.10.10">
    <property type="entry name" value="Ribonuclease Inhibitor"/>
    <property type="match status" value="1"/>
</dbReference>
<protein>
    <recommendedName>
        <fullName evidence="2">F-box domain-containing protein</fullName>
    </recommendedName>
</protein>
<evidence type="ECO:0000259" key="2">
    <source>
        <dbReference type="PROSITE" id="PS50181"/>
    </source>
</evidence>
<name>A0A165H5B2_EXIGL</name>
<dbReference type="SUPFAM" id="SSF81383">
    <property type="entry name" value="F-box domain"/>
    <property type="match status" value="1"/>
</dbReference>
<organism evidence="3 4">
    <name type="scientific">Exidia glandulosa HHB12029</name>
    <dbReference type="NCBI Taxonomy" id="1314781"/>
    <lineage>
        <taxon>Eukaryota</taxon>
        <taxon>Fungi</taxon>
        <taxon>Dikarya</taxon>
        <taxon>Basidiomycota</taxon>
        <taxon>Agaricomycotina</taxon>
        <taxon>Agaricomycetes</taxon>
        <taxon>Auriculariales</taxon>
        <taxon>Exidiaceae</taxon>
        <taxon>Exidia</taxon>
    </lineage>
</organism>
<sequence>MATPRLSARPYNATALPCELLLDVFARDKDPPVLMTLALVCHQWKDVVYNQRSLWTQVAIQPSTTLRQLRAQLTRSGDLELDVEIIFVPWDLSEESRQVLSVAMDQYERIRCLNVDSLRLHDEDVDDMFGFLDWPEDATEHLSDFSYWPCLRTLELVADKFDVGDFSLYIVAPDLSELYLAGVPAMGWYGAFFALAADVRTLKLKNQIDLVGFFQSLRLFPSLQHLSLDDEDGARVLFSQELPGFRPFVLVNLVSFHFNWLDADVGMFLKFLACCPALVDLSASAVFKQHGQVDVPQSLQLRLLTKFFLRMGGRNTESNLLELLLPALQTARLQHITLWSATLEPTDISSLITPNLLSLELGNLRCDMLALLQAIQRCHRLVDLWLHNLYNTSTNILAPEDTVTLLALRKASFDVSPPDSPTLPLGASRGVALFPAFWALMPLPDITSVTIEGIDLSMDYLMPMLREVGSRSDDLLSLEVELVEDYAFFTLCSATAAGARDYDSDIIRKFETNAFLESLALMNHESTNIFSRLASLTVAIGGAAVLFLCFALLSNRSAGGLASLRCVTIWIPANVTNEAVVASLDATVRACTSRPIRCQHLNRVFFEHTKYGPDMVIPKQLADAFVACFKSDIQHVSIESGCVDLIA</sequence>
<feature type="domain" description="F-box" evidence="2">
    <location>
        <begin position="10"/>
        <end position="58"/>
    </location>
</feature>
<dbReference type="InParanoid" id="A0A165H5B2"/>
<dbReference type="AlphaFoldDB" id="A0A165H5B2"/>
<feature type="transmembrane region" description="Helical" evidence="1">
    <location>
        <begin position="533"/>
        <end position="553"/>
    </location>
</feature>
<dbReference type="SUPFAM" id="SSF52047">
    <property type="entry name" value="RNI-like"/>
    <property type="match status" value="1"/>
</dbReference>
<reference evidence="3 4" key="1">
    <citation type="journal article" date="2016" name="Mol. Biol. Evol.">
        <title>Comparative Genomics of Early-Diverging Mushroom-Forming Fungi Provides Insights into the Origins of Lignocellulose Decay Capabilities.</title>
        <authorList>
            <person name="Nagy L.G."/>
            <person name="Riley R."/>
            <person name="Tritt A."/>
            <person name="Adam C."/>
            <person name="Daum C."/>
            <person name="Floudas D."/>
            <person name="Sun H."/>
            <person name="Yadav J.S."/>
            <person name="Pangilinan J."/>
            <person name="Larsson K.H."/>
            <person name="Matsuura K."/>
            <person name="Barry K."/>
            <person name="Labutti K."/>
            <person name="Kuo R."/>
            <person name="Ohm R.A."/>
            <person name="Bhattacharya S.S."/>
            <person name="Shirouzu T."/>
            <person name="Yoshinaga Y."/>
            <person name="Martin F.M."/>
            <person name="Grigoriev I.V."/>
            <person name="Hibbett D.S."/>
        </authorList>
    </citation>
    <scope>NUCLEOTIDE SEQUENCE [LARGE SCALE GENOMIC DNA]</scope>
    <source>
        <strain evidence="3 4">HHB12029</strain>
    </source>
</reference>